<dbReference type="OMA" id="GMWMESS"/>
<dbReference type="STRING" id="4232.A0A251RT39"/>
<sequence length="65" mass="7567">MLELFFSVAFSAVPLTLFIPPIRSFNLFVQTMEGMWMESSGYTHRVYPRVRVAIHRILDCILCNT</sequence>
<dbReference type="EMBL" id="MNCJ02000332">
    <property type="protein sequence ID" value="KAF5757056.1"/>
    <property type="molecule type" value="Genomic_DNA"/>
</dbReference>
<dbReference type="PANTHER" id="PTHR36616:SF4">
    <property type="entry name" value="OS03G0174800 PROTEIN"/>
    <property type="match status" value="1"/>
</dbReference>
<gene>
    <name evidence="2" type="ORF">HannXRQ_Chr17g0562911</name>
    <name evidence="1" type="ORF">HanXRQr2_Chr17g0822141</name>
</gene>
<reference evidence="1" key="3">
    <citation type="submission" date="2020-06" db="EMBL/GenBank/DDBJ databases">
        <title>Helianthus annuus Genome sequencing and assembly Release 2.</title>
        <authorList>
            <person name="Gouzy J."/>
            <person name="Langlade N."/>
            <person name="Munos S."/>
        </authorList>
    </citation>
    <scope>NUCLEOTIDE SEQUENCE</scope>
    <source>
        <tissue evidence="1">Leaves</tissue>
    </source>
</reference>
<dbReference type="EMBL" id="CM007906">
    <property type="protein sequence ID" value="OTF87536.1"/>
    <property type="molecule type" value="Genomic_DNA"/>
</dbReference>
<dbReference type="AlphaFoldDB" id="A0A251RT39"/>
<keyword evidence="3" id="KW-1185">Reference proteome</keyword>
<organism evidence="2 3">
    <name type="scientific">Helianthus annuus</name>
    <name type="common">Common sunflower</name>
    <dbReference type="NCBI Taxonomy" id="4232"/>
    <lineage>
        <taxon>Eukaryota</taxon>
        <taxon>Viridiplantae</taxon>
        <taxon>Streptophyta</taxon>
        <taxon>Embryophyta</taxon>
        <taxon>Tracheophyta</taxon>
        <taxon>Spermatophyta</taxon>
        <taxon>Magnoliopsida</taxon>
        <taxon>eudicotyledons</taxon>
        <taxon>Gunneridae</taxon>
        <taxon>Pentapetalae</taxon>
        <taxon>asterids</taxon>
        <taxon>campanulids</taxon>
        <taxon>Asterales</taxon>
        <taxon>Asteraceae</taxon>
        <taxon>Asteroideae</taxon>
        <taxon>Heliantheae alliance</taxon>
        <taxon>Heliantheae</taxon>
        <taxon>Helianthus</taxon>
    </lineage>
</organism>
<evidence type="ECO:0000313" key="1">
    <source>
        <dbReference type="EMBL" id="KAF5757056.1"/>
    </source>
</evidence>
<name>A0A251RT39_HELAN</name>
<dbReference type="InParanoid" id="A0A251RT39"/>
<proteinExistence type="predicted"/>
<dbReference type="Gramene" id="mRNA:HanXRQr2_Chr17g0822141">
    <property type="protein sequence ID" value="CDS:HanXRQr2_Chr17g0822141.1"/>
    <property type="gene ID" value="HanXRQr2_Chr17g0822141"/>
</dbReference>
<protein>
    <submittedName>
        <fullName evidence="2">Uncharacterized protein</fullName>
    </submittedName>
</protein>
<dbReference type="Proteomes" id="UP000215914">
    <property type="component" value="Chromosome 17"/>
</dbReference>
<reference evidence="2" key="2">
    <citation type="submission" date="2017-02" db="EMBL/GenBank/DDBJ databases">
        <title>Sunflower complete genome.</title>
        <authorList>
            <person name="Langlade N."/>
            <person name="Munos S."/>
        </authorList>
    </citation>
    <scope>NUCLEOTIDE SEQUENCE [LARGE SCALE GENOMIC DNA]</scope>
    <source>
        <tissue evidence="2">Leaves</tissue>
    </source>
</reference>
<reference evidence="1 3" key="1">
    <citation type="journal article" date="2017" name="Nature">
        <title>The sunflower genome provides insights into oil metabolism, flowering and Asterid evolution.</title>
        <authorList>
            <person name="Badouin H."/>
            <person name="Gouzy J."/>
            <person name="Grassa C.J."/>
            <person name="Murat F."/>
            <person name="Staton S.E."/>
            <person name="Cottret L."/>
            <person name="Lelandais-Briere C."/>
            <person name="Owens G.L."/>
            <person name="Carrere S."/>
            <person name="Mayjonade B."/>
            <person name="Legrand L."/>
            <person name="Gill N."/>
            <person name="Kane N.C."/>
            <person name="Bowers J.E."/>
            <person name="Hubner S."/>
            <person name="Bellec A."/>
            <person name="Berard A."/>
            <person name="Berges H."/>
            <person name="Blanchet N."/>
            <person name="Boniface M.C."/>
            <person name="Brunel D."/>
            <person name="Catrice O."/>
            <person name="Chaidir N."/>
            <person name="Claudel C."/>
            <person name="Donnadieu C."/>
            <person name="Faraut T."/>
            <person name="Fievet G."/>
            <person name="Helmstetter N."/>
            <person name="King M."/>
            <person name="Knapp S.J."/>
            <person name="Lai Z."/>
            <person name="Le Paslier M.C."/>
            <person name="Lippi Y."/>
            <person name="Lorenzon L."/>
            <person name="Mandel J.R."/>
            <person name="Marage G."/>
            <person name="Marchand G."/>
            <person name="Marquand E."/>
            <person name="Bret-Mestries E."/>
            <person name="Morien E."/>
            <person name="Nambeesan S."/>
            <person name="Nguyen T."/>
            <person name="Pegot-Espagnet P."/>
            <person name="Pouilly N."/>
            <person name="Raftis F."/>
            <person name="Sallet E."/>
            <person name="Schiex T."/>
            <person name="Thomas J."/>
            <person name="Vandecasteele C."/>
            <person name="Vares D."/>
            <person name="Vear F."/>
            <person name="Vautrin S."/>
            <person name="Crespi M."/>
            <person name="Mangin B."/>
            <person name="Burke J.M."/>
            <person name="Salse J."/>
            <person name="Munos S."/>
            <person name="Vincourt P."/>
            <person name="Rieseberg L.H."/>
            <person name="Langlade N.B."/>
        </authorList>
    </citation>
    <scope>NUCLEOTIDE SEQUENCE [LARGE SCALE GENOMIC DNA]</scope>
    <source>
        <strain evidence="3">cv. SF193</strain>
        <tissue evidence="1">Leaves</tissue>
    </source>
</reference>
<dbReference type="PANTHER" id="PTHR36616">
    <property type="entry name" value="BNAC07G32700D PROTEIN"/>
    <property type="match status" value="1"/>
</dbReference>
<evidence type="ECO:0000313" key="2">
    <source>
        <dbReference type="EMBL" id="OTF87536.1"/>
    </source>
</evidence>
<evidence type="ECO:0000313" key="3">
    <source>
        <dbReference type="Proteomes" id="UP000215914"/>
    </source>
</evidence>
<accession>A0A251RT39</accession>